<sequence length="366" mass="40610">MEVERVWRILVIEDDEQLAADAQREITDAFDDNPDINVRVEFETDFDAGFERVLNGTTDVVVLDVRRDTPSSAPEDETAGHTVFKEIREARFAPVVFWTALPEQVAHEAMVPLVAVVKKDDIELLPAAVEAAITSQAVETIADIENHVASVLNKHMWTELGPHWAEYTDGLEPGTVAQVLISRLARILEGDREQSFTAHPSHRYVYPPVSDTRGPGDIMLEGGRDWWVVLTPACDFEQSKLEFALLARAGSLESHPKYAKWVSAKGKGNAAKGEWNELGKDVLMATQGRYRYLPAFRDIPDLVIDLENVRSVDADTLRGMEPVASLVSPFAESLLVQNSQFRGRIGVPDLDSELIKQRLEAGAVSA</sequence>
<dbReference type="EMBL" id="CP157390">
    <property type="protein sequence ID" value="XBM49972.1"/>
    <property type="molecule type" value="Genomic_DNA"/>
</dbReference>
<dbReference type="AlphaFoldDB" id="A0AAU7GFG5"/>
<dbReference type="RefSeq" id="WP_348789882.1">
    <property type="nucleotide sequence ID" value="NZ_CP157390.1"/>
</dbReference>
<evidence type="ECO:0008006" key="2">
    <source>
        <dbReference type="Google" id="ProtNLM"/>
    </source>
</evidence>
<accession>A0AAU7GFG5</accession>
<proteinExistence type="predicted"/>
<gene>
    <name evidence="1" type="ORF">AAME72_08900</name>
</gene>
<dbReference type="InterPro" id="IPR011006">
    <property type="entry name" value="CheY-like_superfamily"/>
</dbReference>
<protein>
    <recommendedName>
        <fullName evidence="2">Response regulatory domain-containing protein</fullName>
    </recommendedName>
</protein>
<evidence type="ECO:0000313" key="1">
    <source>
        <dbReference type="EMBL" id="XBM49972.1"/>
    </source>
</evidence>
<dbReference type="Gene3D" id="3.40.50.2300">
    <property type="match status" value="1"/>
</dbReference>
<dbReference type="SUPFAM" id="SSF52172">
    <property type="entry name" value="CheY-like"/>
    <property type="match status" value="1"/>
</dbReference>
<organism evidence="1">
    <name type="scientific">Leifsonia sp. NPDC080035</name>
    <dbReference type="NCBI Taxonomy" id="3143936"/>
    <lineage>
        <taxon>Bacteria</taxon>
        <taxon>Bacillati</taxon>
        <taxon>Actinomycetota</taxon>
        <taxon>Actinomycetes</taxon>
        <taxon>Micrococcales</taxon>
        <taxon>Microbacteriaceae</taxon>
        <taxon>Leifsonia</taxon>
    </lineage>
</organism>
<name>A0AAU7GFG5_9MICO</name>
<reference evidence="1" key="1">
    <citation type="submission" date="2024-05" db="EMBL/GenBank/DDBJ databases">
        <title>The Natural Products Discovery Center: Release of the First 8490 Sequenced Strains for Exploring Actinobacteria Biosynthetic Diversity.</title>
        <authorList>
            <person name="Kalkreuter E."/>
            <person name="Kautsar S.A."/>
            <person name="Yang D."/>
            <person name="Bader C.D."/>
            <person name="Teijaro C.N."/>
            <person name="Fluegel L."/>
            <person name="Davis C.M."/>
            <person name="Simpson J.R."/>
            <person name="Lauterbach L."/>
            <person name="Steele A.D."/>
            <person name="Gui C."/>
            <person name="Meng S."/>
            <person name="Li G."/>
            <person name="Viehrig K."/>
            <person name="Ye F."/>
            <person name="Su P."/>
            <person name="Kiefer A.F."/>
            <person name="Nichols A."/>
            <person name="Cepeda A.J."/>
            <person name="Yan W."/>
            <person name="Fan B."/>
            <person name="Jiang Y."/>
            <person name="Adhikari A."/>
            <person name="Zheng C.-J."/>
            <person name="Schuster L."/>
            <person name="Cowan T.M."/>
            <person name="Smanski M.J."/>
            <person name="Chevrette M.G."/>
            <person name="de Carvalho L.P.S."/>
            <person name="Shen B."/>
        </authorList>
    </citation>
    <scope>NUCLEOTIDE SEQUENCE</scope>
    <source>
        <strain evidence="1">NPDC080035</strain>
    </source>
</reference>